<reference evidence="1 2" key="1">
    <citation type="submission" date="2017-09" db="EMBL/GenBank/DDBJ databases">
        <title>Complete genome sequence of bacteriophage (DU_PP_V) infecting Pectobacterium spp.</title>
        <authorList>
            <person name="Park T.-H."/>
        </authorList>
    </citation>
    <scope>NUCLEOTIDE SEQUENCE [LARGE SCALE GENOMIC DNA]</scope>
</reference>
<dbReference type="EMBL" id="MF979564">
    <property type="protein sequence ID" value="ATS93993.1"/>
    <property type="molecule type" value="Genomic_DNA"/>
</dbReference>
<protein>
    <submittedName>
        <fullName evidence="1">Uncharacterized protein</fullName>
    </submittedName>
</protein>
<accession>A0A2D2W6Z6</accession>
<evidence type="ECO:0000313" key="1">
    <source>
        <dbReference type="EMBL" id="ATS93993.1"/>
    </source>
</evidence>
<gene>
    <name evidence="1" type="ORF">P13BB106kb_p009</name>
</gene>
<proteinExistence type="predicted"/>
<name>A0A2D2W6Z6_9CAUD</name>
<sequence length="61" mass="6984">MSGHITIMQTRTEVNVFLVPDTDENRALCEVGQYDTLIYDDDGYSINLCENFTENEVITHV</sequence>
<keyword evidence="2" id="KW-1185">Reference proteome</keyword>
<organism evidence="1 2">
    <name type="scientific">Pectobacterium phage DU_PP_V</name>
    <dbReference type="NCBI Taxonomy" id="2041492"/>
    <lineage>
        <taxon>Viruses</taxon>
        <taxon>Duplodnaviria</taxon>
        <taxon>Heunggongvirae</taxon>
        <taxon>Uroviricota</taxon>
        <taxon>Caudoviricetes</taxon>
        <taxon>Demerecviridae</taxon>
        <taxon>Mccorquodalevirinae</taxon>
        <taxon>Hongcheonvirus</taxon>
        <taxon>Hongcheonvirus DUPPV</taxon>
    </lineage>
</organism>
<evidence type="ECO:0000313" key="2">
    <source>
        <dbReference type="Proteomes" id="UP000240663"/>
    </source>
</evidence>
<dbReference type="Proteomes" id="UP000240663">
    <property type="component" value="Segment"/>
</dbReference>